<gene>
    <name evidence="2" type="ORF">SDC9_162600</name>
</gene>
<dbReference type="InterPro" id="IPR039564">
    <property type="entry name" value="Peptidase_C39-like"/>
</dbReference>
<accession>A0A645FMU5</accession>
<protein>
    <recommendedName>
        <fullName evidence="1">Peptidase C39-like domain-containing protein</fullName>
    </recommendedName>
</protein>
<reference evidence="2" key="1">
    <citation type="submission" date="2019-08" db="EMBL/GenBank/DDBJ databases">
        <authorList>
            <person name="Kucharzyk K."/>
            <person name="Murdoch R.W."/>
            <person name="Higgins S."/>
            <person name="Loffler F."/>
        </authorList>
    </citation>
    <scope>NUCLEOTIDE SEQUENCE</scope>
</reference>
<sequence>MKKLRTDAATTLVTGKNLSVPLYGQETNYYCGPASCKMIGKYICNIDRTQNYIYDFQGWHNHNQPNGGISDSDARDYCYYTQQQGGLGQRGTQINSTMSFTTAKNEINNYRPFFTMTTSPNHFRVCYVWRYWCWSILHIY</sequence>
<evidence type="ECO:0000313" key="2">
    <source>
        <dbReference type="EMBL" id="MPN15270.1"/>
    </source>
</evidence>
<organism evidence="2">
    <name type="scientific">bioreactor metagenome</name>
    <dbReference type="NCBI Taxonomy" id="1076179"/>
    <lineage>
        <taxon>unclassified sequences</taxon>
        <taxon>metagenomes</taxon>
        <taxon>ecological metagenomes</taxon>
    </lineage>
</organism>
<name>A0A645FMU5_9ZZZZ</name>
<evidence type="ECO:0000259" key="1">
    <source>
        <dbReference type="Pfam" id="PF13529"/>
    </source>
</evidence>
<dbReference type="Pfam" id="PF13529">
    <property type="entry name" value="Peptidase_C39_2"/>
    <property type="match status" value="1"/>
</dbReference>
<dbReference type="EMBL" id="VSSQ01061995">
    <property type="protein sequence ID" value="MPN15270.1"/>
    <property type="molecule type" value="Genomic_DNA"/>
</dbReference>
<dbReference type="AlphaFoldDB" id="A0A645FMU5"/>
<feature type="domain" description="Peptidase C39-like" evidence="1">
    <location>
        <begin position="18"/>
        <end position="124"/>
    </location>
</feature>
<comment type="caution">
    <text evidence="2">The sequence shown here is derived from an EMBL/GenBank/DDBJ whole genome shotgun (WGS) entry which is preliminary data.</text>
</comment>
<proteinExistence type="predicted"/>